<evidence type="ECO:0000256" key="5">
    <source>
        <dbReference type="ARBA" id="ARBA00022840"/>
    </source>
</evidence>
<accession>A0A8J2P7E5</accession>
<dbReference type="SMART" id="SM00231">
    <property type="entry name" value="FA58C"/>
    <property type="match status" value="1"/>
</dbReference>
<protein>
    <recommendedName>
        <fullName evidence="10">F5/8 type C domain-containing protein</fullName>
    </recommendedName>
</protein>
<dbReference type="Proteomes" id="UP000708208">
    <property type="component" value="Unassembled WGS sequence"/>
</dbReference>
<evidence type="ECO:0000313" key="12">
    <source>
        <dbReference type="Proteomes" id="UP000708208"/>
    </source>
</evidence>
<dbReference type="InterPro" id="IPR048525">
    <property type="entry name" value="DDR1-2_DS-like"/>
</dbReference>
<name>A0A8J2P7E5_9HEXA</name>
<evidence type="ECO:0000256" key="9">
    <source>
        <dbReference type="ARBA" id="ARBA00023180"/>
    </source>
</evidence>
<sequence length="235" mass="27007">MICLLIRIRNEQNGGAWCPRSVIEDGVKEYLEIDFGEEYRVTQTETQGRFGNGRGLEFAQQFQLEYYREVLGRWILYKDHFGRTIFDANQNTYLSVHQKLTPPIIATRVRFIPYSVHPRTVCMRVESYGCHFTEGVIHYDCPQGYWKKNPDVDLRDSSYDGWMDENGILQGGLGLLVDSVLGPNDFRVPHTNKVTWNLGGTGIAVEFPIAVSPVESAFKVQSALYIMWWEDVAIK</sequence>
<keyword evidence="2" id="KW-0812">Transmembrane</keyword>
<evidence type="ECO:0000256" key="4">
    <source>
        <dbReference type="ARBA" id="ARBA00022741"/>
    </source>
</evidence>
<dbReference type="PANTHER" id="PTHR24543">
    <property type="entry name" value="MULTICOPPER OXIDASE-RELATED"/>
    <property type="match status" value="1"/>
</dbReference>
<evidence type="ECO:0000256" key="8">
    <source>
        <dbReference type="ARBA" id="ARBA00023157"/>
    </source>
</evidence>
<dbReference type="PANTHER" id="PTHR24543:SF291">
    <property type="entry name" value="SMOKE ALARM, ISOFORM D"/>
    <property type="match status" value="1"/>
</dbReference>
<evidence type="ECO:0000256" key="6">
    <source>
        <dbReference type="ARBA" id="ARBA00022989"/>
    </source>
</evidence>
<dbReference type="AlphaFoldDB" id="A0A8J2P7E5"/>
<comment type="caution">
    <text evidence="11">The sequence shown here is derived from an EMBL/GenBank/DDBJ whole genome shotgun (WGS) entry which is preliminary data.</text>
</comment>
<evidence type="ECO:0000256" key="3">
    <source>
        <dbReference type="ARBA" id="ARBA00022729"/>
    </source>
</evidence>
<evidence type="ECO:0000256" key="7">
    <source>
        <dbReference type="ARBA" id="ARBA00023136"/>
    </source>
</evidence>
<proteinExistence type="predicted"/>
<evidence type="ECO:0000256" key="2">
    <source>
        <dbReference type="ARBA" id="ARBA00022692"/>
    </source>
</evidence>
<keyword evidence="9" id="KW-0325">Glycoprotein</keyword>
<comment type="subcellular location">
    <subcellularLocation>
        <location evidence="1">Membrane</location>
        <topology evidence="1">Single-pass type I membrane protein</topology>
    </subcellularLocation>
</comment>
<evidence type="ECO:0000313" key="11">
    <source>
        <dbReference type="EMBL" id="CAG7733954.1"/>
    </source>
</evidence>
<dbReference type="PROSITE" id="PS50022">
    <property type="entry name" value="FA58C_3"/>
    <property type="match status" value="1"/>
</dbReference>
<keyword evidence="3" id="KW-0732">Signal</keyword>
<keyword evidence="5" id="KW-0067">ATP-binding</keyword>
<dbReference type="Pfam" id="PF21114">
    <property type="entry name" value="DDR1-2_DS-like"/>
    <property type="match status" value="1"/>
</dbReference>
<evidence type="ECO:0000259" key="10">
    <source>
        <dbReference type="PROSITE" id="PS50022"/>
    </source>
</evidence>
<keyword evidence="6" id="KW-1133">Transmembrane helix</keyword>
<keyword evidence="4" id="KW-0547">Nucleotide-binding</keyword>
<feature type="domain" description="F5/8 type C" evidence="10">
    <location>
        <begin position="1"/>
        <end position="130"/>
    </location>
</feature>
<dbReference type="EMBL" id="CAJVCH010259846">
    <property type="protein sequence ID" value="CAG7733954.1"/>
    <property type="molecule type" value="Genomic_DNA"/>
</dbReference>
<dbReference type="OrthoDB" id="6071166at2759"/>
<reference evidence="11" key="1">
    <citation type="submission" date="2021-06" db="EMBL/GenBank/DDBJ databases">
        <authorList>
            <person name="Hodson N. C."/>
            <person name="Mongue J. A."/>
            <person name="Jaron S. K."/>
        </authorList>
    </citation>
    <scope>NUCLEOTIDE SEQUENCE</scope>
</reference>
<keyword evidence="8" id="KW-1015">Disulfide bond</keyword>
<dbReference type="InterPro" id="IPR000421">
    <property type="entry name" value="FA58C"/>
</dbReference>
<keyword evidence="12" id="KW-1185">Reference proteome</keyword>
<dbReference type="Pfam" id="PF00754">
    <property type="entry name" value="F5_F8_type_C"/>
    <property type="match status" value="1"/>
</dbReference>
<evidence type="ECO:0000256" key="1">
    <source>
        <dbReference type="ARBA" id="ARBA00004479"/>
    </source>
</evidence>
<dbReference type="GO" id="GO:0005524">
    <property type="term" value="F:ATP binding"/>
    <property type="evidence" value="ECO:0007669"/>
    <property type="project" value="UniProtKB-KW"/>
</dbReference>
<gene>
    <name evidence="11" type="ORF">AFUS01_LOCUS22368</name>
</gene>
<organism evidence="11 12">
    <name type="scientific">Allacma fusca</name>
    <dbReference type="NCBI Taxonomy" id="39272"/>
    <lineage>
        <taxon>Eukaryota</taxon>
        <taxon>Metazoa</taxon>
        <taxon>Ecdysozoa</taxon>
        <taxon>Arthropoda</taxon>
        <taxon>Hexapoda</taxon>
        <taxon>Collembola</taxon>
        <taxon>Symphypleona</taxon>
        <taxon>Sminthuridae</taxon>
        <taxon>Allacma</taxon>
    </lineage>
</organism>
<dbReference type="GO" id="GO:0016020">
    <property type="term" value="C:membrane"/>
    <property type="evidence" value="ECO:0007669"/>
    <property type="project" value="UniProtKB-SubCell"/>
</dbReference>
<keyword evidence="7" id="KW-0472">Membrane</keyword>